<accession>A0A8T2RZE3</accession>
<comment type="caution">
    <text evidence="1">The sequence shown here is derived from an EMBL/GenBank/DDBJ whole genome shotgun (WGS) entry which is preliminary data.</text>
</comment>
<dbReference type="InterPro" id="IPR036569">
    <property type="entry name" value="RpiB_LacA_LacB_sf"/>
</dbReference>
<dbReference type="InterPro" id="IPR014710">
    <property type="entry name" value="RmlC-like_jellyroll"/>
</dbReference>
<dbReference type="SUPFAM" id="SSF51182">
    <property type="entry name" value="RmlC-like cupins"/>
    <property type="match status" value="1"/>
</dbReference>
<dbReference type="Proteomes" id="UP000825935">
    <property type="component" value="Chromosome 23"/>
</dbReference>
<dbReference type="InterPro" id="IPR003500">
    <property type="entry name" value="RpiB_LacA_LacB"/>
</dbReference>
<gene>
    <name evidence="1" type="ORF">KP509_23G016600</name>
</gene>
<dbReference type="Pfam" id="PF02502">
    <property type="entry name" value="LacAB_rpiB"/>
    <property type="match status" value="1"/>
</dbReference>
<evidence type="ECO:0000313" key="1">
    <source>
        <dbReference type="EMBL" id="KAH7301221.1"/>
    </source>
</evidence>
<dbReference type="AlphaFoldDB" id="A0A8T2RZE3"/>
<dbReference type="PANTHER" id="PTHR30345">
    <property type="entry name" value="RIBOSE-5-PHOSPHATE ISOMERASE B"/>
    <property type="match status" value="1"/>
</dbReference>
<organism evidence="1 2">
    <name type="scientific">Ceratopteris richardii</name>
    <name type="common">Triangle waterfern</name>
    <dbReference type="NCBI Taxonomy" id="49495"/>
    <lineage>
        <taxon>Eukaryota</taxon>
        <taxon>Viridiplantae</taxon>
        <taxon>Streptophyta</taxon>
        <taxon>Embryophyta</taxon>
        <taxon>Tracheophyta</taxon>
        <taxon>Polypodiopsida</taxon>
        <taxon>Polypodiidae</taxon>
        <taxon>Polypodiales</taxon>
        <taxon>Pteridineae</taxon>
        <taxon>Pteridaceae</taxon>
        <taxon>Parkerioideae</taxon>
        <taxon>Ceratopteris</taxon>
    </lineage>
</organism>
<keyword evidence="2" id="KW-1185">Reference proteome</keyword>
<dbReference type="GO" id="GO:0005975">
    <property type="term" value="P:carbohydrate metabolic process"/>
    <property type="evidence" value="ECO:0007669"/>
    <property type="project" value="InterPro"/>
</dbReference>
<dbReference type="PANTHER" id="PTHR30345:SF0">
    <property type="entry name" value="DNA DAMAGE-REPAIR_TOLERATION PROTEIN DRT102"/>
    <property type="match status" value="1"/>
</dbReference>
<dbReference type="EMBL" id="CM035428">
    <property type="protein sequence ID" value="KAH7301221.1"/>
    <property type="molecule type" value="Genomic_DNA"/>
</dbReference>
<proteinExistence type="predicted"/>
<dbReference type="InterPro" id="IPR011051">
    <property type="entry name" value="RmlC_Cupin_sf"/>
</dbReference>
<sequence length="325" mass="35104">MANESDSKIVVAADPFGAPLKEALVEHLHSLGIAVEDLGVLAYYNAGEEVGKRVSAALSSSSNGDEVKDKRQKVLGLCVCGTGVGVCIFANKFPGIYAANCGSIEDAQNCRSINNSNVLALGAKHVSPEEGKAIFETWLRTPFKSPCPANDNQPWPSEIQKFLDASVEAMADIPKKDAKVNDTSQISPAPNEDAGDACALCNLSAKRTFEPIEIMPGGSMTIVREDPTSAIVRFKAGSLEPAHHHTFGHDLIVNYGRKCVWNLTKNATYELGPGDFLYTPAGDIHRVQYLTDTEFFIKWDGHWNLFLDEDINQASAAIHASNDIA</sequence>
<dbReference type="Gene3D" id="2.60.120.10">
    <property type="entry name" value="Jelly Rolls"/>
    <property type="match status" value="1"/>
</dbReference>
<dbReference type="OrthoDB" id="2106730at2759"/>
<evidence type="ECO:0000313" key="2">
    <source>
        <dbReference type="Proteomes" id="UP000825935"/>
    </source>
</evidence>
<dbReference type="Gene3D" id="3.40.1400.10">
    <property type="entry name" value="Sugar-phosphate isomerase, RpiB/LacA/LacB"/>
    <property type="match status" value="1"/>
</dbReference>
<protein>
    <submittedName>
        <fullName evidence="1">Uncharacterized protein</fullName>
    </submittedName>
</protein>
<dbReference type="SUPFAM" id="SSF89623">
    <property type="entry name" value="Ribose/Galactose isomerase RpiB/AlsB"/>
    <property type="match status" value="1"/>
</dbReference>
<dbReference type="OMA" id="HWDMFFD"/>
<reference evidence="1 2" key="1">
    <citation type="submission" date="2021-08" db="EMBL/GenBank/DDBJ databases">
        <title>WGS assembly of Ceratopteris richardii.</title>
        <authorList>
            <person name="Marchant D.B."/>
            <person name="Chen G."/>
            <person name="Jenkins J."/>
            <person name="Shu S."/>
            <person name="Leebens-Mack J."/>
            <person name="Grimwood J."/>
            <person name="Schmutz J."/>
            <person name="Soltis P."/>
            <person name="Soltis D."/>
            <person name="Chen Z.-H."/>
        </authorList>
    </citation>
    <scope>NUCLEOTIDE SEQUENCE [LARGE SCALE GENOMIC DNA]</scope>
    <source>
        <strain evidence="1">Whitten #5841</strain>
        <tissue evidence="1">Leaf</tissue>
    </source>
</reference>
<dbReference type="GO" id="GO:0016853">
    <property type="term" value="F:isomerase activity"/>
    <property type="evidence" value="ECO:0007669"/>
    <property type="project" value="InterPro"/>
</dbReference>
<name>A0A8T2RZE3_CERRI</name>